<feature type="compositionally biased region" description="Low complexity" evidence="1">
    <location>
        <begin position="78"/>
        <end position="90"/>
    </location>
</feature>
<dbReference type="AlphaFoldDB" id="A0A926E0K6"/>
<dbReference type="EMBL" id="JACRST010000007">
    <property type="protein sequence ID" value="MBC8546615.1"/>
    <property type="molecule type" value="Genomic_DNA"/>
</dbReference>
<organism evidence="3 4">
    <name type="scientific">Ligaoa zhengdingensis</name>
    <dbReference type="NCBI Taxonomy" id="2763658"/>
    <lineage>
        <taxon>Bacteria</taxon>
        <taxon>Bacillati</taxon>
        <taxon>Bacillota</taxon>
        <taxon>Clostridia</taxon>
        <taxon>Eubacteriales</taxon>
        <taxon>Oscillospiraceae</taxon>
        <taxon>Ligaoa</taxon>
    </lineage>
</organism>
<keyword evidence="2" id="KW-0472">Membrane</keyword>
<feature type="region of interest" description="Disordered" evidence="1">
    <location>
        <begin position="78"/>
        <end position="114"/>
    </location>
</feature>
<protein>
    <submittedName>
        <fullName evidence="3">Uncharacterized protein</fullName>
    </submittedName>
</protein>
<sequence>MANGAPPRKGMNNAFRVVASIFILYLAFDLFRNLGDVPGNEKLLIGVIAGLFVLAGGWFLISALRDIKREKEAEEAAAQQAAELEVLESPSSEDDEDNEDSETLAAVSEDEKQE</sequence>
<evidence type="ECO:0000313" key="4">
    <source>
        <dbReference type="Proteomes" id="UP000653127"/>
    </source>
</evidence>
<feature type="transmembrane region" description="Helical" evidence="2">
    <location>
        <begin position="43"/>
        <end position="61"/>
    </location>
</feature>
<evidence type="ECO:0000256" key="1">
    <source>
        <dbReference type="SAM" id="MobiDB-lite"/>
    </source>
</evidence>
<keyword evidence="2" id="KW-0812">Transmembrane</keyword>
<dbReference type="RefSeq" id="WP_249282691.1">
    <property type="nucleotide sequence ID" value="NZ_JACRST010000007.1"/>
</dbReference>
<keyword evidence="2" id="KW-1133">Transmembrane helix</keyword>
<reference evidence="3" key="1">
    <citation type="submission" date="2020-08" db="EMBL/GenBank/DDBJ databases">
        <title>Genome public.</title>
        <authorList>
            <person name="Liu C."/>
            <person name="Sun Q."/>
        </authorList>
    </citation>
    <scope>NUCLEOTIDE SEQUENCE</scope>
    <source>
        <strain evidence="3">NSJ-31</strain>
    </source>
</reference>
<keyword evidence="4" id="KW-1185">Reference proteome</keyword>
<proteinExistence type="predicted"/>
<comment type="caution">
    <text evidence="3">The sequence shown here is derived from an EMBL/GenBank/DDBJ whole genome shotgun (WGS) entry which is preliminary data.</text>
</comment>
<name>A0A926E0K6_9FIRM</name>
<evidence type="ECO:0000256" key="2">
    <source>
        <dbReference type="SAM" id="Phobius"/>
    </source>
</evidence>
<accession>A0A926E0K6</accession>
<feature type="transmembrane region" description="Helical" evidence="2">
    <location>
        <begin position="12"/>
        <end position="31"/>
    </location>
</feature>
<evidence type="ECO:0000313" key="3">
    <source>
        <dbReference type="EMBL" id="MBC8546615.1"/>
    </source>
</evidence>
<feature type="compositionally biased region" description="Acidic residues" evidence="1">
    <location>
        <begin position="91"/>
        <end position="102"/>
    </location>
</feature>
<dbReference type="Proteomes" id="UP000653127">
    <property type="component" value="Unassembled WGS sequence"/>
</dbReference>
<gene>
    <name evidence="3" type="ORF">H8711_06660</name>
</gene>